<dbReference type="Pfam" id="PF12028">
    <property type="entry name" value="DUF3515"/>
    <property type="match status" value="1"/>
</dbReference>
<comment type="caution">
    <text evidence="1">The sequence shown here is derived from an EMBL/GenBank/DDBJ whole genome shotgun (WGS) entry which is preliminary data.</text>
</comment>
<reference evidence="1" key="1">
    <citation type="submission" date="2020-09" db="EMBL/GenBank/DDBJ databases">
        <title>Nocardioides sp. strain MJB4 16S ribosomal RNA gene Genome sequencing and assembly.</title>
        <authorList>
            <person name="Kim I."/>
        </authorList>
    </citation>
    <scope>NUCLEOTIDE SEQUENCE</scope>
    <source>
        <strain evidence="1">MJB4</strain>
    </source>
</reference>
<keyword evidence="2" id="KW-1185">Reference proteome</keyword>
<dbReference type="PROSITE" id="PS51257">
    <property type="entry name" value="PROKAR_LIPOPROTEIN"/>
    <property type="match status" value="1"/>
</dbReference>
<organism evidence="1 2">
    <name type="scientific">Nocardioides donggukensis</name>
    <dbReference type="NCBI Taxonomy" id="2774019"/>
    <lineage>
        <taxon>Bacteria</taxon>
        <taxon>Bacillati</taxon>
        <taxon>Actinomycetota</taxon>
        <taxon>Actinomycetes</taxon>
        <taxon>Propionibacteriales</taxon>
        <taxon>Nocardioidaceae</taxon>
        <taxon>Nocardioides</taxon>
    </lineage>
</organism>
<dbReference type="InterPro" id="IPR021903">
    <property type="entry name" value="DUF3515"/>
</dbReference>
<dbReference type="RefSeq" id="WP_192141098.1">
    <property type="nucleotide sequence ID" value="NZ_JACYXZ010000001.1"/>
</dbReference>
<sequence>MPLRAGGVVASALLLAGCAGPVEIDAPPVDNATARACAAFVEALPADLDGAERRDTTPAEARGAAWGDPAVTVTCGVGEPDGFTRFSACEEVDGVGWYVPDEQLTDQGADAELTTIGVEPAVRLLVPAERRPPSGILVELSAVVADTLELARPCV</sequence>
<dbReference type="AlphaFoldDB" id="A0A927K228"/>
<gene>
    <name evidence="1" type="ORF">IE331_05175</name>
</gene>
<proteinExistence type="predicted"/>
<evidence type="ECO:0000313" key="2">
    <source>
        <dbReference type="Proteomes" id="UP000616839"/>
    </source>
</evidence>
<name>A0A927K228_9ACTN</name>
<dbReference type="EMBL" id="JACYXZ010000001">
    <property type="protein sequence ID" value="MBD8869007.1"/>
    <property type="molecule type" value="Genomic_DNA"/>
</dbReference>
<protein>
    <submittedName>
        <fullName evidence="1">DUF3515 domain-containing protein</fullName>
    </submittedName>
</protein>
<evidence type="ECO:0000313" key="1">
    <source>
        <dbReference type="EMBL" id="MBD8869007.1"/>
    </source>
</evidence>
<accession>A0A927K228</accession>
<dbReference type="Proteomes" id="UP000616839">
    <property type="component" value="Unassembled WGS sequence"/>
</dbReference>